<comment type="caution">
    <text evidence="7">The sequence shown here is derived from an EMBL/GenBank/DDBJ whole genome shotgun (WGS) entry which is preliminary data.</text>
</comment>
<dbReference type="RefSeq" id="WP_424923155.1">
    <property type="nucleotide sequence ID" value="NZ_SNXW01000007.1"/>
</dbReference>
<evidence type="ECO:0000256" key="3">
    <source>
        <dbReference type="ARBA" id="ARBA00023163"/>
    </source>
</evidence>
<keyword evidence="2 4" id="KW-0238">DNA-binding</keyword>
<evidence type="ECO:0000256" key="4">
    <source>
        <dbReference type="PROSITE-ProRule" id="PRU00335"/>
    </source>
</evidence>
<dbReference type="PRINTS" id="PR00455">
    <property type="entry name" value="HTHTETR"/>
</dbReference>
<name>A0A4R6R7W5_9BURK</name>
<dbReference type="InterPro" id="IPR001647">
    <property type="entry name" value="HTH_TetR"/>
</dbReference>
<dbReference type="GO" id="GO:0003677">
    <property type="term" value="F:DNA binding"/>
    <property type="evidence" value="ECO:0007669"/>
    <property type="project" value="UniProtKB-UniRule"/>
</dbReference>
<dbReference type="AlphaFoldDB" id="A0A4R6R7W5"/>
<proteinExistence type="predicted"/>
<feature type="DNA-binding region" description="H-T-H motif" evidence="4">
    <location>
        <begin position="50"/>
        <end position="69"/>
    </location>
</feature>
<dbReference type="Gene3D" id="1.10.357.10">
    <property type="entry name" value="Tetracycline Repressor, domain 2"/>
    <property type="match status" value="1"/>
</dbReference>
<dbReference type="InterPro" id="IPR011075">
    <property type="entry name" value="TetR_C"/>
</dbReference>
<dbReference type="EMBL" id="SNXW01000007">
    <property type="protein sequence ID" value="TDP81667.1"/>
    <property type="molecule type" value="Genomic_DNA"/>
</dbReference>
<protein>
    <submittedName>
        <fullName evidence="7">TetR family transcriptional regulator</fullName>
    </submittedName>
</protein>
<gene>
    <name evidence="7" type="ORF">EV672_10798</name>
</gene>
<accession>A0A4R6R7W5</accession>
<dbReference type="Proteomes" id="UP000294593">
    <property type="component" value="Unassembled WGS sequence"/>
</dbReference>
<dbReference type="InterPro" id="IPR036271">
    <property type="entry name" value="Tet_transcr_reg_TetR-rel_C_sf"/>
</dbReference>
<dbReference type="PROSITE" id="PS50977">
    <property type="entry name" value="HTH_TETR_2"/>
    <property type="match status" value="1"/>
</dbReference>
<keyword evidence="3" id="KW-0804">Transcription</keyword>
<evidence type="ECO:0000259" key="6">
    <source>
        <dbReference type="PROSITE" id="PS50977"/>
    </source>
</evidence>
<feature type="region of interest" description="Disordered" evidence="5">
    <location>
        <begin position="1"/>
        <end position="28"/>
    </location>
</feature>
<keyword evidence="8" id="KW-1185">Reference proteome</keyword>
<dbReference type="Pfam" id="PF00440">
    <property type="entry name" value="TetR_N"/>
    <property type="match status" value="1"/>
</dbReference>
<organism evidence="7 8">
    <name type="scientific">Aquabacterium commune</name>
    <dbReference type="NCBI Taxonomy" id="70586"/>
    <lineage>
        <taxon>Bacteria</taxon>
        <taxon>Pseudomonadati</taxon>
        <taxon>Pseudomonadota</taxon>
        <taxon>Betaproteobacteria</taxon>
        <taxon>Burkholderiales</taxon>
        <taxon>Aquabacterium</taxon>
    </lineage>
</organism>
<dbReference type="InterPro" id="IPR009057">
    <property type="entry name" value="Homeodomain-like_sf"/>
</dbReference>
<sequence length="245" mass="26332">MSHALPQEAKPAADVARERGRGAHKGQQTRAAILDAALSLASQMGIEGLSIGALAEVTGMSKSGVFAHFGSREELQISVIREYHERFEEEVFVPAIRQPRGLPRLRALFENWVAKVATEIDSGCIYISGAVEFDDRPGPVRDALAGMVVTWHGSLVRAIRMAMAMGHLRPDTDPMQMQFEIHGLILALHHDARFLRSVGAVDRARTAFERLIQHYTLGTAVAPSGQASPSGVAAAGSAKAPLAPV</sequence>
<dbReference type="Gene3D" id="1.10.10.60">
    <property type="entry name" value="Homeodomain-like"/>
    <property type="match status" value="1"/>
</dbReference>
<dbReference type="SUPFAM" id="SSF48498">
    <property type="entry name" value="Tetracyclin repressor-like, C-terminal domain"/>
    <property type="match status" value="1"/>
</dbReference>
<keyword evidence="1" id="KW-0805">Transcription regulation</keyword>
<dbReference type="Pfam" id="PF16925">
    <property type="entry name" value="TetR_C_13"/>
    <property type="match status" value="1"/>
</dbReference>
<dbReference type="PANTHER" id="PTHR47506:SF6">
    <property type="entry name" value="HTH-TYPE TRANSCRIPTIONAL REPRESSOR NEMR"/>
    <property type="match status" value="1"/>
</dbReference>
<evidence type="ECO:0000256" key="2">
    <source>
        <dbReference type="ARBA" id="ARBA00023125"/>
    </source>
</evidence>
<evidence type="ECO:0000313" key="7">
    <source>
        <dbReference type="EMBL" id="TDP81667.1"/>
    </source>
</evidence>
<evidence type="ECO:0000256" key="1">
    <source>
        <dbReference type="ARBA" id="ARBA00023015"/>
    </source>
</evidence>
<reference evidence="7 8" key="1">
    <citation type="submission" date="2019-03" db="EMBL/GenBank/DDBJ databases">
        <title>Genomic Encyclopedia of Type Strains, Phase IV (KMG-IV): sequencing the most valuable type-strain genomes for metagenomic binning, comparative biology and taxonomic classification.</title>
        <authorList>
            <person name="Goeker M."/>
        </authorList>
    </citation>
    <scope>NUCLEOTIDE SEQUENCE [LARGE SCALE GENOMIC DNA]</scope>
    <source>
        <strain evidence="7 8">DSM 11901</strain>
    </source>
</reference>
<feature type="domain" description="HTH tetR-type" evidence="6">
    <location>
        <begin position="27"/>
        <end position="87"/>
    </location>
</feature>
<evidence type="ECO:0000256" key="5">
    <source>
        <dbReference type="SAM" id="MobiDB-lite"/>
    </source>
</evidence>
<evidence type="ECO:0000313" key="8">
    <source>
        <dbReference type="Proteomes" id="UP000294593"/>
    </source>
</evidence>
<dbReference type="SUPFAM" id="SSF46689">
    <property type="entry name" value="Homeodomain-like"/>
    <property type="match status" value="1"/>
</dbReference>
<dbReference type="PANTHER" id="PTHR47506">
    <property type="entry name" value="TRANSCRIPTIONAL REGULATORY PROTEIN"/>
    <property type="match status" value="1"/>
</dbReference>